<dbReference type="Pfam" id="PF00534">
    <property type="entry name" value="Glycos_transf_1"/>
    <property type="match status" value="1"/>
</dbReference>
<comment type="caution">
    <text evidence="3">The sequence shown here is derived from an EMBL/GenBank/DDBJ whole genome shotgun (WGS) entry which is preliminary data.</text>
</comment>
<gene>
    <name evidence="3" type="ORF">BD847_3886</name>
</gene>
<organism evidence="3 4">
    <name type="scientific">Flavobacterium cutihirudinis</name>
    <dbReference type="NCBI Taxonomy" id="1265740"/>
    <lineage>
        <taxon>Bacteria</taxon>
        <taxon>Pseudomonadati</taxon>
        <taxon>Bacteroidota</taxon>
        <taxon>Flavobacteriia</taxon>
        <taxon>Flavobacteriales</taxon>
        <taxon>Flavobacteriaceae</taxon>
        <taxon>Flavobacterium</taxon>
    </lineage>
</organism>
<evidence type="ECO:0000259" key="2">
    <source>
        <dbReference type="Pfam" id="PF13477"/>
    </source>
</evidence>
<sequence>MKILLVITDYGSFNNFLAELAVNLSHENQVHVICSESNIINIVDKFDYAKYNLTFHKIDIPRSTSIIKLIKSASKINQMIKSIKPNLVYAHFTTGIFPTVFFKKNDIVYWGAFHGLGMNASSGVRKIMFSIVELFCFWRLDKIFTINNKDFSLVKSIFKQKATKYTSCGVGCDIDKFDSSKFRELEKKVVKEELKIDDRFVITYTGRFVEFKGFDLVYKSFMKLTNEFPNKYILLLIGGKDPIHITGLTEQEELNLSENENIVQVGYTSQVEKYLAISDVFLFPSKKEGLPVCIVEALAMGLPVITLDERGNSDVVKNDFNGYLVKSMSKSEDIVKIVERIKYLSQNSDVSKLFSENSLKNRSLYSRDFFISEQIKLFNDFKSNE</sequence>
<proteinExistence type="predicted"/>
<evidence type="ECO:0000313" key="4">
    <source>
        <dbReference type="Proteomes" id="UP000257004"/>
    </source>
</evidence>
<dbReference type="InterPro" id="IPR028098">
    <property type="entry name" value="Glyco_trans_4-like_N"/>
</dbReference>
<dbReference type="GO" id="GO:0016757">
    <property type="term" value="F:glycosyltransferase activity"/>
    <property type="evidence" value="ECO:0007669"/>
    <property type="project" value="InterPro"/>
</dbReference>
<keyword evidence="4" id="KW-1185">Reference proteome</keyword>
<feature type="domain" description="Glycosyltransferase subfamily 4-like N-terminal" evidence="2">
    <location>
        <begin position="3"/>
        <end position="136"/>
    </location>
</feature>
<dbReference type="Proteomes" id="UP000257004">
    <property type="component" value="Unassembled WGS sequence"/>
</dbReference>
<dbReference type="EMBL" id="QRDQ01000012">
    <property type="protein sequence ID" value="RED19599.1"/>
    <property type="molecule type" value="Genomic_DNA"/>
</dbReference>
<evidence type="ECO:0000313" key="3">
    <source>
        <dbReference type="EMBL" id="RED19599.1"/>
    </source>
</evidence>
<dbReference type="AlphaFoldDB" id="A0A3D9FK90"/>
<dbReference type="Gene3D" id="3.40.50.2000">
    <property type="entry name" value="Glycogen Phosphorylase B"/>
    <property type="match status" value="2"/>
</dbReference>
<dbReference type="PANTHER" id="PTHR45947:SF3">
    <property type="entry name" value="SULFOQUINOVOSYL TRANSFERASE SQD2"/>
    <property type="match status" value="1"/>
</dbReference>
<dbReference type="Pfam" id="PF13477">
    <property type="entry name" value="Glyco_trans_4_2"/>
    <property type="match status" value="1"/>
</dbReference>
<evidence type="ECO:0000259" key="1">
    <source>
        <dbReference type="Pfam" id="PF00534"/>
    </source>
</evidence>
<dbReference type="RefSeq" id="WP_115889828.1">
    <property type="nucleotide sequence ID" value="NZ_QRDQ01000012.1"/>
</dbReference>
<dbReference type="PANTHER" id="PTHR45947">
    <property type="entry name" value="SULFOQUINOVOSYL TRANSFERASE SQD2"/>
    <property type="match status" value="1"/>
</dbReference>
<name>A0A3D9FK90_9FLAO</name>
<protein>
    <submittedName>
        <fullName evidence="3">Glycosyltransferase involved in cell wall biosynthesis</fullName>
    </submittedName>
</protein>
<dbReference type="SUPFAM" id="SSF53756">
    <property type="entry name" value="UDP-Glycosyltransferase/glycogen phosphorylase"/>
    <property type="match status" value="1"/>
</dbReference>
<reference evidence="3 4" key="1">
    <citation type="submission" date="2018-07" db="EMBL/GenBank/DDBJ databases">
        <title>Genomic Encyclopedia of Archaeal and Bacterial Type Strains, Phase II (KMG-II): from individual species to whole genera.</title>
        <authorList>
            <person name="Goeker M."/>
        </authorList>
    </citation>
    <scope>NUCLEOTIDE SEQUENCE [LARGE SCALE GENOMIC DNA]</scope>
    <source>
        <strain evidence="3 4">DSM 25795</strain>
    </source>
</reference>
<dbReference type="InterPro" id="IPR050194">
    <property type="entry name" value="Glycosyltransferase_grp1"/>
</dbReference>
<keyword evidence="3" id="KW-0808">Transferase</keyword>
<accession>A0A3D9FK90</accession>
<dbReference type="InterPro" id="IPR001296">
    <property type="entry name" value="Glyco_trans_1"/>
</dbReference>
<dbReference type="OrthoDB" id="9790710at2"/>
<feature type="domain" description="Glycosyl transferase family 1" evidence="1">
    <location>
        <begin position="191"/>
        <end position="357"/>
    </location>
</feature>